<comment type="caution">
    <text evidence="1">The sequence shown here is derived from an EMBL/GenBank/DDBJ whole genome shotgun (WGS) entry which is preliminary data.</text>
</comment>
<name>A0A0V1F0L0_TRIPS</name>
<dbReference type="Proteomes" id="UP000054995">
    <property type="component" value="Unassembled WGS sequence"/>
</dbReference>
<evidence type="ECO:0000313" key="2">
    <source>
        <dbReference type="Proteomes" id="UP000054995"/>
    </source>
</evidence>
<evidence type="ECO:0000313" key="1">
    <source>
        <dbReference type="EMBL" id="KRY79394.1"/>
    </source>
</evidence>
<accession>A0A0V1F0L0</accession>
<reference evidence="1 2" key="1">
    <citation type="submission" date="2015-01" db="EMBL/GenBank/DDBJ databases">
        <title>Evolution of Trichinella species and genotypes.</title>
        <authorList>
            <person name="Korhonen P.K."/>
            <person name="Edoardo P."/>
            <person name="Giuseppe L.R."/>
            <person name="Gasser R.B."/>
        </authorList>
    </citation>
    <scope>NUCLEOTIDE SEQUENCE [LARGE SCALE GENOMIC DNA]</scope>
    <source>
        <strain evidence="1">ISS470</strain>
    </source>
</reference>
<dbReference type="EMBL" id="JYDT01000834">
    <property type="protein sequence ID" value="KRY79394.1"/>
    <property type="molecule type" value="Genomic_DNA"/>
</dbReference>
<gene>
    <name evidence="1" type="ORF">T4D_9652</name>
</gene>
<dbReference type="AlphaFoldDB" id="A0A0V1F0L0"/>
<organism evidence="1 2">
    <name type="scientific">Trichinella pseudospiralis</name>
    <name type="common">Parasitic roundworm</name>
    <dbReference type="NCBI Taxonomy" id="6337"/>
    <lineage>
        <taxon>Eukaryota</taxon>
        <taxon>Metazoa</taxon>
        <taxon>Ecdysozoa</taxon>
        <taxon>Nematoda</taxon>
        <taxon>Enoplea</taxon>
        <taxon>Dorylaimia</taxon>
        <taxon>Trichinellida</taxon>
        <taxon>Trichinellidae</taxon>
        <taxon>Trichinella</taxon>
    </lineage>
</organism>
<sequence length="65" mass="7729">MRVFLPCVVLYFSRILEKSEQLHVNFEENLIFQKWTKWVLIDSVQNIKSNESIPALRSSIFLENS</sequence>
<keyword evidence="2" id="KW-1185">Reference proteome</keyword>
<protein>
    <submittedName>
        <fullName evidence="1">Uncharacterized protein</fullName>
    </submittedName>
</protein>
<proteinExistence type="predicted"/>